<accession>A0A9P7EIK3</accession>
<gene>
    <name evidence="3" type="ORF">BJ212DRAFT_1297292</name>
</gene>
<keyword evidence="1" id="KW-0175">Coiled coil</keyword>
<keyword evidence="4" id="KW-1185">Reference proteome</keyword>
<comment type="caution">
    <text evidence="3">The sequence shown here is derived from an EMBL/GenBank/DDBJ whole genome shotgun (WGS) entry which is preliminary data.</text>
</comment>
<dbReference type="RefSeq" id="XP_041196783.1">
    <property type="nucleotide sequence ID" value="XM_041332559.1"/>
</dbReference>
<evidence type="ECO:0000313" key="3">
    <source>
        <dbReference type="EMBL" id="KAG1822043.1"/>
    </source>
</evidence>
<evidence type="ECO:0000313" key="4">
    <source>
        <dbReference type="Proteomes" id="UP000807769"/>
    </source>
</evidence>
<evidence type="ECO:0000256" key="1">
    <source>
        <dbReference type="SAM" id="Coils"/>
    </source>
</evidence>
<proteinExistence type="predicted"/>
<name>A0A9P7EIK3_9AGAM</name>
<feature type="coiled-coil region" evidence="1">
    <location>
        <begin position="118"/>
        <end position="148"/>
    </location>
</feature>
<dbReference type="GeneID" id="64626576"/>
<feature type="compositionally biased region" description="Polar residues" evidence="2">
    <location>
        <begin position="1"/>
        <end position="11"/>
    </location>
</feature>
<protein>
    <submittedName>
        <fullName evidence="3">Uncharacterized protein</fullName>
    </submittedName>
</protein>
<organism evidence="3 4">
    <name type="scientific">Suillus subaureus</name>
    <dbReference type="NCBI Taxonomy" id="48587"/>
    <lineage>
        <taxon>Eukaryota</taxon>
        <taxon>Fungi</taxon>
        <taxon>Dikarya</taxon>
        <taxon>Basidiomycota</taxon>
        <taxon>Agaricomycotina</taxon>
        <taxon>Agaricomycetes</taxon>
        <taxon>Agaricomycetidae</taxon>
        <taxon>Boletales</taxon>
        <taxon>Suillineae</taxon>
        <taxon>Suillaceae</taxon>
        <taxon>Suillus</taxon>
    </lineage>
</organism>
<evidence type="ECO:0000256" key="2">
    <source>
        <dbReference type="SAM" id="MobiDB-lite"/>
    </source>
</evidence>
<reference evidence="3" key="1">
    <citation type="journal article" date="2020" name="New Phytol.">
        <title>Comparative genomics reveals dynamic genome evolution in host specialist ectomycorrhizal fungi.</title>
        <authorList>
            <person name="Lofgren L.A."/>
            <person name="Nguyen N.H."/>
            <person name="Vilgalys R."/>
            <person name="Ruytinx J."/>
            <person name="Liao H.L."/>
            <person name="Branco S."/>
            <person name="Kuo A."/>
            <person name="LaButti K."/>
            <person name="Lipzen A."/>
            <person name="Andreopoulos W."/>
            <person name="Pangilinan J."/>
            <person name="Riley R."/>
            <person name="Hundley H."/>
            <person name="Na H."/>
            <person name="Barry K."/>
            <person name="Grigoriev I.V."/>
            <person name="Stajich J.E."/>
            <person name="Kennedy P.G."/>
        </authorList>
    </citation>
    <scope>NUCLEOTIDE SEQUENCE</scope>
    <source>
        <strain evidence="3">MN1</strain>
    </source>
</reference>
<dbReference type="EMBL" id="JABBWG010000006">
    <property type="protein sequence ID" value="KAG1822043.1"/>
    <property type="molecule type" value="Genomic_DNA"/>
</dbReference>
<feature type="region of interest" description="Disordered" evidence="2">
    <location>
        <begin position="1"/>
        <end position="43"/>
    </location>
</feature>
<feature type="region of interest" description="Disordered" evidence="2">
    <location>
        <begin position="60"/>
        <end position="87"/>
    </location>
</feature>
<sequence length="414" mass="46352">MFPTNQGTQRHPSGAVGPSYNAGPPQLSPLPIDNGALPHDDPFLMHRQPNSGLNALHQFNNNSNGTPYHGHNPCPPFAYSDPPSNGPDQSLGLSAMIAQLLAEVQRLSESMNLQHVTNNQLLASNQQLENLNQQLVESNQQLTMHVEAIELIQAESKNVGKKKAGLKNVSNKHILLKKNEHVLALGTVKLLPNREPFEVTDDNKRIWHPNWLGKVDDAVNAKFIHNIVQHVWNNEKATKAHCQAAIKYEQETGNCGAVAMIDTNFALDIFSYSEDNLSDDVWKRCTEAEVGKLANMIVGHQCMKDSVTSNAGGPEEQLENEAAVPARKQTIPFKNMCFLDGVDWLKGFYSWLREEDLMKEDGKYLKELEEQHGEDSMDDETEPQTLMLIFLQYPFRVDKKRELGVLVTILPELP</sequence>
<dbReference type="AlphaFoldDB" id="A0A9P7EIK3"/>
<dbReference type="Proteomes" id="UP000807769">
    <property type="component" value="Unassembled WGS sequence"/>
</dbReference>
<dbReference type="OrthoDB" id="2631297at2759"/>